<reference evidence="9" key="1">
    <citation type="journal article" date="2019" name="Int. J. Syst. Evol. Microbiol.">
        <title>The Global Catalogue of Microorganisms (GCM) 10K type strain sequencing project: providing services to taxonomists for standard genome sequencing and annotation.</title>
        <authorList>
            <consortium name="The Broad Institute Genomics Platform"/>
            <consortium name="The Broad Institute Genome Sequencing Center for Infectious Disease"/>
            <person name="Wu L."/>
            <person name="Ma J."/>
        </authorList>
    </citation>
    <scope>NUCLEOTIDE SEQUENCE [LARGE SCALE GENOMIC DNA]</scope>
    <source>
        <strain evidence="9">JCM 17926</strain>
    </source>
</reference>
<feature type="domain" description="PAC" evidence="7">
    <location>
        <begin position="80"/>
        <end position="137"/>
    </location>
</feature>
<evidence type="ECO:0000313" key="8">
    <source>
        <dbReference type="EMBL" id="GAA4425696.1"/>
    </source>
</evidence>
<dbReference type="InterPro" id="IPR000014">
    <property type="entry name" value="PAS"/>
</dbReference>
<evidence type="ECO:0000256" key="4">
    <source>
        <dbReference type="ARBA" id="ARBA00022679"/>
    </source>
</evidence>
<dbReference type="PANTHER" id="PTHR43304">
    <property type="entry name" value="PHYTOCHROME-LIKE PROTEIN CPH1"/>
    <property type="match status" value="1"/>
</dbReference>
<comment type="catalytic activity">
    <reaction evidence="1">
        <text>ATP + protein L-histidine = ADP + protein N-phospho-L-histidine.</text>
        <dbReference type="EC" id="2.7.13.3"/>
    </reaction>
</comment>
<dbReference type="InterPro" id="IPR013655">
    <property type="entry name" value="PAS_fold_3"/>
</dbReference>
<evidence type="ECO:0000256" key="5">
    <source>
        <dbReference type="ARBA" id="ARBA00022777"/>
    </source>
</evidence>
<dbReference type="EC" id="2.7.13.3" evidence="2"/>
<keyword evidence="3" id="KW-0597">Phosphoprotein</keyword>
<dbReference type="Proteomes" id="UP001500552">
    <property type="component" value="Unassembled WGS sequence"/>
</dbReference>
<feature type="domain" description="PAC" evidence="7">
    <location>
        <begin position="211"/>
        <end position="263"/>
    </location>
</feature>
<dbReference type="InterPro" id="IPR035965">
    <property type="entry name" value="PAS-like_dom_sf"/>
</dbReference>
<accession>A0ABP8LA21</accession>
<evidence type="ECO:0000259" key="7">
    <source>
        <dbReference type="PROSITE" id="PS50113"/>
    </source>
</evidence>
<evidence type="ECO:0000256" key="1">
    <source>
        <dbReference type="ARBA" id="ARBA00000085"/>
    </source>
</evidence>
<dbReference type="InterPro" id="IPR052162">
    <property type="entry name" value="Sensor_kinase/Photoreceptor"/>
</dbReference>
<organism evidence="8 9">
    <name type="scientific">Pontibacter saemangeumensis</name>
    <dbReference type="NCBI Taxonomy" id="1084525"/>
    <lineage>
        <taxon>Bacteria</taxon>
        <taxon>Pseudomonadati</taxon>
        <taxon>Bacteroidota</taxon>
        <taxon>Cytophagia</taxon>
        <taxon>Cytophagales</taxon>
        <taxon>Hymenobacteraceae</taxon>
        <taxon>Pontibacter</taxon>
    </lineage>
</organism>
<dbReference type="SMART" id="SM00086">
    <property type="entry name" value="PAC"/>
    <property type="match status" value="3"/>
</dbReference>
<dbReference type="SMART" id="SM00091">
    <property type="entry name" value="PAS"/>
    <property type="match status" value="3"/>
</dbReference>
<gene>
    <name evidence="8" type="ORF">GCM10023188_06880</name>
</gene>
<name>A0ABP8LA21_9BACT</name>
<sequence>MDYKKFFSHIPAAMVVLSPDYKILAATEAYLQITMRTRAQILGKHFLLEAFPDKELSYEENPVRVSLDKALQSKKVEYLDVIRYDLPKPESAGGGYDVRYWEASHTPVLDEEGNVEFLIQHTSDVTERELAKLALSESEEKFRFMAEAMPQLIFTTDATGKLTYLNKRWESFTGIPIEELLKDGWQDVIHPEDMPIVAAKWEESFEKGTDMQLELRKRDKDGVYRWHLCRTLPMKDEKGNILMWVGSSTDIHDTRIMVQELLEANEQMSALSDQVQVAYMKAENERKKLERLIMQAPAMFCILKGPEHRFELVNTQYQQLFPKRQLQGLTVVEALPEVIEQGFVQLLDNVYSTGKEFIAEEVLIRLDRQDNGQLQDVYLNFIYQPLYEAEQVAGILVFAYDVTQQVLFRMKLQQLGQA</sequence>
<keyword evidence="9" id="KW-1185">Reference proteome</keyword>
<dbReference type="RefSeq" id="WP_345156787.1">
    <property type="nucleotide sequence ID" value="NZ_BAABHC010000002.1"/>
</dbReference>
<dbReference type="Pfam" id="PF08448">
    <property type="entry name" value="PAS_4"/>
    <property type="match status" value="2"/>
</dbReference>
<evidence type="ECO:0000256" key="2">
    <source>
        <dbReference type="ARBA" id="ARBA00012438"/>
    </source>
</evidence>
<dbReference type="Pfam" id="PF08447">
    <property type="entry name" value="PAS_3"/>
    <property type="match status" value="1"/>
</dbReference>
<keyword evidence="4" id="KW-0808">Transferase</keyword>
<dbReference type="NCBIfam" id="TIGR00229">
    <property type="entry name" value="sensory_box"/>
    <property type="match status" value="1"/>
</dbReference>
<dbReference type="InterPro" id="IPR001610">
    <property type="entry name" value="PAC"/>
</dbReference>
<evidence type="ECO:0000259" key="6">
    <source>
        <dbReference type="PROSITE" id="PS50112"/>
    </source>
</evidence>
<dbReference type="EMBL" id="BAABHC010000002">
    <property type="protein sequence ID" value="GAA4425696.1"/>
    <property type="molecule type" value="Genomic_DNA"/>
</dbReference>
<dbReference type="PANTHER" id="PTHR43304:SF1">
    <property type="entry name" value="PAC DOMAIN-CONTAINING PROTEIN"/>
    <property type="match status" value="1"/>
</dbReference>
<dbReference type="InterPro" id="IPR000700">
    <property type="entry name" value="PAS-assoc_C"/>
</dbReference>
<dbReference type="PROSITE" id="PS50113">
    <property type="entry name" value="PAC"/>
    <property type="match status" value="2"/>
</dbReference>
<comment type="caution">
    <text evidence="8">The sequence shown here is derived from an EMBL/GenBank/DDBJ whole genome shotgun (WGS) entry which is preliminary data.</text>
</comment>
<evidence type="ECO:0000256" key="3">
    <source>
        <dbReference type="ARBA" id="ARBA00022553"/>
    </source>
</evidence>
<dbReference type="Gene3D" id="3.30.450.20">
    <property type="entry name" value="PAS domain"/>
    <property type="match status" value="3"/>
</dbReference>
<evidence type="ECO:0000313" key="9">
    <source>
        <dbReference type="Proteomes" id="UP001500552"/>
    </source>
</evidence>
<dbReference type="InterPro" id="IPR013656">
    <property type="entry name" value="PAS_4"/>
</dbReference>
<protein>
    <recommendedName>
        <fullName evidence="2">histidine kinase</fullName>
        <ecNumber evidence="2">2.7.13.3</ecNumber>
    </recommendedName>
</protein>
<feature type="domain" description="PAS" evidence="6">
    <location>
        <begin position="138"/>
        <end position="208"/>
    </location>
</feature>
<keyword evidence="5" id="KW-0418">Kinase</keyword>
<dbReference type="CDD" id="cd00130">
    <property type="entry name" value="PAS"/>
    <property type="match status" value="2"/>
</dbReference>
<dbReference type="PROSITE" id="PS50112">
    <property type="entry name" value="PAS"/>
    <property type="match status" value="1"/>
</dbReference>
<proteinExistence type="predicted"/>
<dbReference type="SUPFAM" id="SSF55785">
    <property type="entry name" value="PYP-like sensor domain (PAS domain)"/>
    <property type="match status" value="3"/>
</dbReference>